<keyword evidence="2 3" id="KW-0175">Coiled coil</keyword>
<dbReference type="InterPro" id="IPR029016">
    <property type="entry name" value="GAF-like_dom_sf"/>
</dbReference>
<gene>
    <name evidence="6" type="ORF">MNBD_GAMMA07-806</name>
</gene>
<dbReference type="InterPro" id="IPR003018">
    <property type="entry name" value="GAF"/>
</dbReference>
<dbReference type="EMBL" id="UOFF01000120">
    <property type="protein sequence ID" value="VAW55811.1"/>
    <property type="molecule type" value="Genomic_DNA"/>
</dbReference>
<dbReference type="Gene3D" id="3.30.450.40">
    <property type="match status" value="1"/>
</dbReference>
<dbReference type="SUPFAM" id="SSF111369">
    <property type="entry name" value="HlyD-like secretion proteins"/>
    <property type="match status" value="1"/>
</dbReference>
<evidence type="ECO:0000256" key="3">
    <source>
        <dbReference type="SAM" id="Coils"/>
    </source>
</evidence>
<feature type="coiled-coil region" evidence="3">
    <location>
        <begin position="439"/>
        <end position="466"/>
    </location>
</feature>
<evidence type="ECO:0000259" key="5">
    <source>
        <dbReference type="Pfam" id="PF01590"/>
    </source>
</evidence>
<dbReference type="AlphaFoldDB" id="A0A3B0WKH9"/>
<dbReference type="PANTHER" id="PTHR32347">
    <property type="entry name" value="EFFLUX SYSTEM COMPONENT YKNX-RELATED"/>
    <property type="match status" value="1"/>
</dbReference>
<protein>
    <recommendedName>
        <fullName evidence="5">GAF domain-containing protein</fullName>
    </recommendedName>
</protein>
<evidence type="ECO:0000256" key="4">
    <source>
        <dbReference type="SAM" id="Phobius"/>
    </source>
</evidence>
<dbReference type="GO" id="GO:0030313">
    <property type="term" value="C:cell envelope"/>
    <property type="evidence" value="ECO:0007669"/>
    <property type="project" value="UniProtKB-SubCell"/>
</dbReference>
<evidence type="ECO:0000256" key="2">
    <source>
        <dbReference type="ARBA" id="ARBA00023054"/>
    </source>
</evidence>
<accession>A0A3B0WKH9</accession>
<evidence type="ECO:0000256" key="1">
    <source>
        <dbReference type="ARBA" id="ARBA00004196"/>
    </source>
</evidence>
<feature type="domain" description="GAF" evidence="5">
    <location>
        <begin position="173"/>
        <end position="302"/>
    </location>
</feature>
<comment type="subcellular location">
    <subcellularLocation>
        <location evidence="1">Cell envelope</location>
    </subcellularLocation>
</comment>
<dbReference type="Gene3D" id="2.40.30.170">
    <property type="match status" value="1"/>
</dbReference>
<evidence type="ECO:0000313" key="6">
    <source>
        <dbReference type="EMBL" id="VAW55811.1"/>
    </source>
</evidence>
<dbReference type="PANTHER" id="PTHR32347:SF23">
    <property type="entry name" value="BLL5650 PROTEIN"/>
    <property type="match status" value="1"/>
</dbReference>
<feature type="transmembrane region" description="Helical" evidence="4">
    <location>
        <begin position="336"/>
        <end position="356"/>
    </location>
</feature>
<keyword evidence="4" id="KW-0472">Membrane</keyword>
<dbReference type="InterPro" id="IPR050465">
    <property type="entry name" value="UPF0194_transport"/>
</dbReference>
<reference evidence="6" key="1">
    <citation type="submission" date="2018-06" db="EMBL/GenBank/DDBJ databases">
        <authorList>
            <person name="Zhirakovskaya E."/>
        </authorList>
    </citation>
    <scope>NUCLEOTIDE SEQUENCE</scope>
</reference>
<organism evidence="6">
    <name type="scientific">hydrothermal vent metagenome</name>
    <dbReference type="NCBI Taxonomy" id="652676"/>
    <lineage>
        <taxon>unclassified sequences</taxon>
        <taxon>metagenomes</taxon>
        <taxon>ecological metagenomes</taxon>
    </lineage>
</organism>
<name>A0A3B0WKH9_9ZZZZ</name>
<dbReference type="SUPFAM" id="SSF55781">
    <property type="entry name" value="GAF domain-like"/>
    <property type="match status" value="1"/>
</dbReference>
<keyword evidence="4" id="KW-1133">Transmembrane helix</keyword>
<dbReference type="Pfam" id="PF01590">
    <property type="entry name" value="GAF"/>
    <property type="match status" value="1"/>
</dbReference>
<keyword evidence="4" id="KW-0812">Transmembrane</keyword>
<sequence>MSNSVVKIWFSYAFQHLGDVVDACLFEVESNNNSFVLSGSTLAEFSGLKVVHDTVHAVVKRRKSVVTVMPTNHITEKKTASNSEPSGITADNSKHYLVTTPLIIKKEIIGVACFEFQHNDTTQTSDYLGKVETTVAWLRCLSQLKPGAGSQKSELALKITATALSQSQSGEAYMAVASQLASFLQCKRVSMGFVNNHDVHLHTLSNTSHDVTRQNIIKSIEVAMLEAVDQRETIVYPPHPGSYYTTQAHDALIRKHSGEFICSVPLIIEGKVTGAVMFERQGEGNDFDDKTIELCEQLAELFSPILHYRHLHDRPVLEKMKDTCGRIFSNILGTDYLGFKFVVSLFIGLFVFAFYLQWEYKVTAGASLRGAIERVITSPEEGFIKDASARPGDLVNAGDTLATLDDRDLKLEVLKWSGKHKQVSKEYRKALAIHDLSKIGILRSQLSQAEAQMKILNLKLNRTVIKTPISAVIVSGDYTRELGSPVERGQVLYKVSPLENYNVVLNVNESDISLIKVGLQGELTLSAAAESTFELEIVKITPVLTAENGINYFQVEATLLSTPKFLRPGMQGIAKIEVGKHRMLWIITHKMIDWVRLKLWSWW</sequence>
<proteinExistence type="predicted"/>